<dbReference type="Proteomes" id="UP000198211">
    <property type="component" value="Unassembled WGS sequence"/>
</dbReference>
<keyword evidence="1" id="KW-0233">DNA recombination</keyword>
<evidence type="ECO:0000256" key="1">
    <source>
        <dbReference type="ARBA" id="ARBA00023172"/>
    </source>
</evidence>
<dbReference type="GO" id="GO:0003677">
    <property type="term" value="F:DNA binding"/>
    <property type="evidence" value="ECO:0007669"/>
    <property type="project" value="InterPro"/>
</dbReference>
<dbReference type="AlphaFoldDB" id="A0A225UKH0"/>
<keyword evidence="4" id="KW-1185">Reference proteome</keyword>
<evidence type="ECO:0000313" key="4">
    <source>
        <dbReference type="Proteomes" id="UP000198211"/>
    </source>
</evidence>
<dbReference type="SUPFAM" id="SSF56349">
    <property type="entry name" value="DNA breaking-rejoining enzymes"/>
    <property type="match status" value="1"/>
</dbReference>
<protein>
    <recommendedName>
        <fullName evidence="2">Tyr recombinase domain-containing protein</fullName>
    </recommendedName>
</protein>
<accession>A0A225UKH0</accession>
<comment type="caution">
    <text evidence="3">The sequence shown here is derived from an EMBL/GenBank/DDBJ whole genome shotgun (WGS) entry which is preliminary data.</text>
</comment>
<proteinExistence type="predicted"/>
<dbReference type="GO" id="GO:0015074">
    <property type="term" value="P:DNA integration"/>
    <property type="evidence" value="ECO:0007669"/>
    <property type="project" value="InterPro"/>
</dbReference>
<evidence type="ECO:0000313" key="3">
    <source>
        <dbReference type="EMBL" id="OWY93478.1"/>
    </source>
</evidence>
<dbReference type="InterPro" id="IPR002104">
    <property type="entry name" value="Integrase_catalytic"/>
</dbReference>
<gene>
    <name evidence="3" type="ORF">PHMEG_00037118</name>
</gene>
<dbReference type="EMBL" id="NBNE01016013">
    <property type="protein sequence ID" value="OWY93478.1"/>
    <property type="molecule type" value="Genomic_DNA"/>
</dbReference>
<organism evidence="3 4">
    <name type="scientific">Phytophthora megakarya</name>
    <dbReference type="NCBI Taxonomy" id="4795"/>
    <lineage>
        <taxon>Eukaryota</taxon>
        <taxon>Sar</taxon>
        <taxon>Stramenopiles</taxon>
        <taxon>Oomycota</taxon>
        <taxon>Peronosporomycetes</taxon>
        <taxon>Peronosporales</taxon>
        <taxon>Peronosporaceae</taxon>
        <taxon>Phytophthora</taxon>
    </lineage>
</organism>
<dbReference type="Pfam" id="PF00589">
    <property type="entry name" value="Phage_integrase"/>
    <property type="match status" value="1"/>
</dbReference>
<dbReference type="InterPro" id="IPR013762">
    <property type="entry name" value="Integrase-like_cat_sf"/>
</dbReference>
<dbReference type="PANTHER" id="PTHR34605">
    <property type="entry name" value="PHAGE_INTEGRASE DOMAIN-CONTAINING PROTEIN"/>
    <property type="match status" value="1"/>
</dbReference>
<feature type="domain" description="Tyr recombinase" evidence="2">
    <location>
        <begin position="231"/>
        <end position="300"/>
    </location>
</feature>
<dbReference type="InterPro" id="IPR011010">
    <property type="entry name" value="DNA_brk_join_enz"/>
</dbReference>
<reference evidence="4" key="1">
    <citation type="submission" date="2017-03" db="EMBL/GenBank/DDBJ databases">
        <title>Phytopthora megakarya and P. palmivora, two closely related causual agents of cacao black pod achieved similar genome size and gene model numbers by different mechanisms.</title>
        <authorList>
            <person name="Ali S."/>
            <person name="Shao J."/>
            <person name="Larry D.J."/>
            <person name="Kronmiller B."/>
            <person name="Shen D."/>
            <person name="Strem M.D."/>
            <person name="Melnick R.L."/>
            <person name="Guiltinan M.J."/>
            <person name="Tyler B.M."/>
            <person name="Meinhardt L.W."/>
            <person name="Bailey B.A."/>
        </authorList>
    </citation>
    <scope>NUCLEOTIDE SEQUENCE [LARGE SCALE GENOMIC DNA]</scope>
    <source>
        <strain evidence="4">zdho120</strain>
    </source>
</reference>
<name>A0A225UKH0_9STRA</name>
<dbReference type="OrthoDB" id="167512at2759"/>
<dbReference type="PANTHER" id="PTHR34605:SF3">
    <property type="entry name" value="P CELL-TYPE AGGLUTINATION PROTEIN MAP4-LIKE-RELATED"/>
    <property type="match status" value="1"/>
</dbReference>
<sequence length="331" mass="36692">MDVQGLTDIWRDISELTSLPTPLVCVVLSPWYLYMACRFPPDGPSKHILDFVLHGFQFGYGSGGPIRSDNTWPFFTGSVISLLRLDKISPLRTRTFACFSKRKAPVSTGLLESCFHCSDMADPFEQALWGVLCLSFFFLLRRSEIVALNNGKFRWFAVRVQNIVVVDRIGQSTLSPSEAQSVYMRLIGSKTNQNGVSTTRFLSRSGHPFLCPVFGALILLQSRKTLPADIPAAVYMSNRGTPSCISTADVSTRLKLSAKRTGNDPRHFSSHSLRSGGATHMYRSGTDALTIQFHGRWVSDAFKAYTRLCKESVTALASTMVAGTRGYLTLH</sequence>
<dbReference type="GO" id="GO:0006310">
    <property type="term" value="P:DNA recombination"/>
    <property type="evidence" value="ECO:0007669"/>
    <property type="project" value="UniProtKB-KW"/>
</dbReference>
<dbReference type="InterPro" id="IPR052925">
    <property type="entry name" value="Phage_Integrase-like_Recomb"/>
</dbReference>
<dbReference type="Gene3D" id="1.10.443.10">
    <property type="entry name" value="Intergrase catalytic core"/>
    <property type="match status" value="1"/>
</dbReference>
<evidence type="ECO:0000259" key="2">
    <source>
        <dbReference type="Pfam" id="PF00589"/>
    </source>
</evidence>